<gene>
    <name evidence="1" type="ORF">PFISCL1PPCAC_7380</name>
</gene>
<evidence type="ECO:0000313" key="1">
    <source>
        <dbReference type="EMBL" id="GMT16083.1"/>
    </source>
</evidence>
<protein>
    <submittedName>
        <fullName evidence="1">Uncharacterized protein</fullName>
    </submittedName>
</protein>
<feature type="non-terminal residue" evidence="1">
    <location>
        <position position="1"/>
    </location>
</feature>
<dbReference type="EMBL" id="BTSY01000002">
    <property type="protein sequence ID" value="GMT16083.1"/>
    <property type="molecule type" value="Genomic_DNA"/>
</dbReference>
<proteinExistence type="predicted"/>
<comment type="caution">
    <text evidence="1">The sequence shown here is derived from an EMBL/GenBank/DDBJ whole genome shotgun (WGS) entry which is preliminary data.</text>
</comment>
<dbReference type="AlphaFoldDB" id="A0AAV5VA28"/>
<sequence>AGLDTVASSDNRLEAIVMAGDEAFPSPATSTACSRRMMWRQSVADVSEHSSCCDGVKVEDGILSDESRAVSSSIIIPASSSSSSLHDRRLALNGSCGTCSRVSSAAVANGRLLAGLVMAVDR</sequence>
<dbReference type="Proteomes" id="UP001432322">
    <property type="component" value="Unassembled WGS sequence"/>
</dbReference>
<evidence type="ECO:0000313" key="2">
    <source>
        <dbReference type="Proteomes" id="UP001432322"/>
    </source>
</evidence>
<organism evidence="1 2">
    <name type="scientific">Pristionchus fissidentatus</name>
    <dbReference type="NCBI Taxonomy" id="1538716"/>
    <lineage>
        <taxon>Eukaryota</taxon>
        <taxon>Metazoa</taxon>
        <taxon>Ecdysozoa</taxon>
        <taxon>Nematoda</taxon>
        <taxon>Chromadorea</taxon>
        <taxon>Rhabditida</taxon>
        <taxon>Rhabditina</taxon>
        <taxon>Diplogasteromorpha</taxon>
        <taxon>Diplogasteroidea</taxon>
        <taxon>Neodiplogasteridae</taxon>
        <taxon>Pristionchus</taxon>
    </lineage>
</organism>
<accession>A0AAV5VA28</accession>
<reference evidence="1" key="1">
    <citation type="submission" date="2023-10" db="EMBL/GenBank/DDBJ databases">
        <title>Genome assembly of Pristionchus species.</title>
        <authorList>
            <person name="Yoshida K."/>
            <person name="Sommer R.J."/>
        </authorList>
    </citation>
    <scope>NUCLEOTIDE SEQUENCE</scope>
    <source>
        <strain evidence="1">RS5133</strain>
    </source>
</reference>
<keyword evidence="2" id="KW-1185">Reference proteome</keyword>
<name>A0AAV5VA28_9BILA</name>